<name>A0A4P6YXA6_9LACO</name>
<dbReference type="Gene3D" id="1.10.357.10">
    <property type="entry name" value="Tetracycline Repressor, domain 2"/>
    <property type="match status" value="1"/>
</dbReference>
<dbReference type="GO" id="GO:0003677">
    <property type="term" value="F:DNA binding"/>
    <property type="evidence" value="ECO:0007669"/>
    <property type="project" value="UniProtKB-KW"/>
</dbReference>
<organism evidence="3 4">
    <name type="scientific">Periweissella cryptocerci</name>
    <dbReference type="NCBI Taxonomy" id="2506420"/>
    <lineage>
        <taxon>Bacteria</taxon>
        <taxon>Bacillati</taxon>
        <taxon>Bacillota</taxon>
        <taxon>Bacilli</taxon>
        <taxon>Lactobacillales</taxon>
        <taxon>Lactobacillaceae</taxon>
        <taxon>Periweissella</taxon>
    </lineage>
</organism>
<gene>
    <name evidence="3" type="ORF">EQG49_06700</name>
</gene>
<dbReference type="AlphaFoldDB" id="A0A4P6YXA6"/>
<dbReference type="KEGG" id="wei:EQG49_06700"/>
<dbReference type="OrthoDB" id="9796019at2"/>
<feature type="domain" description="HTH tetR-type" evidence="2">
    <location>
        <begin position="19"/>
        <end position="57"/>
    </location>
</feature>
<evidence type="ECO:0000313" key="3">
    <source>
        <dbReference type="EMBL" id="QBO37471.1"/>
    </source>
</evidence>
<protein>
    <submittedName>
        <fullName evidence="3">TetR/AcrR family transcriptional regulator</fullName>
    </submittedName>
</protein>
<dbReference type="Pfam" id="PF00440">
    <property type="entry name" value="TetR_N"/>
    <property type="match status" value="1"/>
</dbReference>
<dbReference type="EMBL" id="CP037940">
    <property type="protein sequence ID" value="QBO37471.1"/>
    <property type="molecule type" value="Genomic_DNA"/>
</dbReference>
<dbReference type="SUPFAM" id="SSF46689">
    <property type="entry name" value="Homeodomain-like"/>
    <property type="match status" value="1"/>
</dbReference>
<evidence type="ECO:0000313" key="4">
    <source>
        <dbReference type="Proteomes" id="UP000292886"/>
    </source>
</evidence>
<dbReference type="InterPro" id="IPR001647">
    <property type="entry name" value="HTH_TetR"/>
</dbReference>
<proteinExistence type="predicted"/>
<dbReference type="InterPro" id="IPR009057">
    <property type="entry name" value="Homeodomain-like_sf"/>
</dbReference>
<sequence>MTDKKNTTRRSGEALTRAIYTAALDILNTAGFEKVTFANVARQAETARTVLYKRWDSPFAMLFDAVQYFSHDGSDDAPAVDFTGHTLRENLISIVNHFHVSNPFMRALLFELGRNSPEVQKIFEDMRQQELFYMERVLSQAQLTGEIKHTVTDYVKLMPFNLVLYQAIISQTDLTPGFGIELVDSVVLPAIMAQQN</sequence>
<reference evidence="4" key="1">
    <citation type="submission" date="2019-03" db="EMBL/GenBank/DDBJ databases">
        <title>Weissella sp. 26KH-42 Genome sequencing.</title>
        <authorList>
            <person name="Heo J."/>
            <person name="Kim S.-J."/>
            <person name="Kim J.-S."/>
            <person name="Hong S.-B."/>
            <person name="Kwon S.-W."/>
        </authorList>
    </citation>
    <scope>NUCLEOTIDE SEQUENCE [LARGE SCALE GENOMIC DNA]</scope>
    <source>
        <strain evidence="4">26KH-42</strain>
    </source>
</reference>
<evidence type="ECO:0000256" key="1">
    <source>
        <dbReference type="ARBA" id="ARBA00023125"/>
    </source>
</evidence>
<dbReference type="SUPFAM" id="SSF48498">
    <property type="entry name" value="Tetracyclin repressor-like, C-terminal domain"/>
    <property type="match status" value="1"/>
</dbReference>
<dbReference type="InterPro" id="IPR036271">
    <property type="entry name" value="Tet_transcr_reg_TetR-rel_C_sf"/>
</dbReference>
<keyword evidence="1" id="KW-0238">DNA-binding</keyword>
<dbReference type="Gene3D" id="1.10.10.60">
    <property type="entry name" value="Homeodomain-like"/>
    <property type="match status" value="1"/>
</dbReference>
<dbReference type="Proteomes" id="UP000292886">
    <property type="component" value="Chromosome"/>
</dbReference>
<evidence type="ECO:0000259" key="2">
    <source>
        <dbReference type="Pfam" id="PF00440"/>
    </source>
</evidence>
<accession>A0A4P6YXA6</accession>
<keyword evidence="4" id="KW-1185">Reference proteome</keyword>